<gene>
    <name evidence="1" type="ORF">AB5J57_29810</name>
</gene>
<dbReference type="Gene3D" id="3.40.50.150">
    <property type="entry name" value="Vaccinia Virus protein VP39"/>
    <property type="match status" value="1"/>
</dbReference>
<dbReference type="SUPFAM" id="SSF53335">
    <property type="entry name" value="S-adenosyl-L-methionine-dependent methyltransferases"/>
    <property type="match status" value="1"/>
</dbReference>
<sequence length="252" mass="27454">MDIDRDSLGPALLEQLPPPLPADLIVSLNQPKADLHTTRAYEWNGWTFDVPPGVFLPGWTSRLIHERVLDGRIETRGLRYAAMGVGLGVEAVAAGVRGAREIHALDVHPESVAAATGHYRRLVGERPDTTFLPAVSDLFDALADDVQLDVVTFNPPAVSRTVSDDPDVVRNVCVGASLLAKFFAQIAERNLLAPGGEIYVIASNTADLRALVQHALDHGLSPRIDHLHDWQDGVLTFLFRISHDTSRTGGQR</sequence>
<name>A0AB39LX43_9ACTN</name>
<proteinExistence type="predicted"/>
<dbReference type="GO" id="GO:0008168">
    <property type="term" value="F:methyltransferase activity"/>
    <property type="evidence" value="ECO:0007669"/>
    <property type="project" value="UniProtKB-KW"/>
</dbReference>
<evidence type="ECO:0000313" key="1">
    <source>
        <dbReference type="EMBL" id="XDP97461.1"/>
    </source>
</evidence>
<dbReference type="InterPro" id="IPR029063">
    <property type="entry name" value="SAM-dependent_MTases_sf"/>
</dbReference>
<accession>A0AB39LX43</accession>
<protein>
    <submittedName>
        <fullName evidence="1">Methyltransferase</fullName>
    </submittedName>
</protein>
<reference evidence="1" key="1">
    <citation type="submission" date="2024-07" db="EMBL/GenBank/DDBJ databases">
        <authorList>
            <person name="Yu S.T."/>
        </authorList>
    </citation>
    <scope>NUCLEOTIDE SEQUENCE</scope>
    <source>
        <strain evidence="1">R02</strain>
    </source>
</reference>
<dbReference type="EMBL" id="CP163429">
    <property type="protein sequence ID" value="XDP97461.1"/>
    <property type="molecule type" value="Genomic_DNA"/>
</dbReference>
<keyword evidence="1" id="KW-0808">Transferase</keyword>
<dbReference type="GO" id="GO:0032259">
    <property type="term" value="P:methylation"/>
    <property type="evidence" value="ECO:0007669"/>
    <property type="project" value="UniProtKB-KW"/>
</dbReference>
<dbReference type="RefSeq" id="WP_369160475.1">
    <property type="nucleotide sequence ID" value="NZ_CP163429.1"/>
</dbReference>
<organism evidence="1">
    <name type="scientific">Streptomyces sp. R02</name>
    <dbReference type="NCBI Taxonomy" id="3238623"/>
    <lineage>
        <taxon>Bacteria</taxon>
        <taxon>Bacillati</taxon>
        <taxon>Actinomycetota</taxon>
        <taxon>Actinomycetes</taxon>
        <taxon>Kitasatosporales</taxon>
        <taxon>Streptomycetaceae</taxon>
        <taxon>Streptomyces</taxon>
    </lineage>
</organism>
<keyword evidence="1" id="KW-0489">Methyltransferase</keyword>
<dbReference type="AlphaFoldDB" id="A0AB39LX43"/>